<evidence type="ECO:0000259" key="4">
    <source>
        <dbReference type="Pfam" id="PF01420"/>
    </source>
</evidence>
<dbReference type="RefSeq" id="WP_252760339.1">
    <property type="nucleotide sequence ID" value="NZ_JAMXLY010000009.1"/>
</dbReference>
<keyword evidence="5" id="KW-0540">Nuclease</keyword>
<dbReference type="SUPFAM" id="SSF116734">
    <property type="entry name" value="DNA methylase specificity domain"/>
    <property type="match status" value="2"/>
</dbReference>
<dbReference type="Proteomes" id="UP001204015">
    <property type="component" value="Unassembled WGS sequence"/>
</dbReference>
<keyword evidence="5" id="KW-0255">Endonuclease</keyword>
<proteinExistence type="inferred from homology"/>
<dbReference type="PANTHER" id="PTHR43140">
    <property type="entry name" value="TYPE-1 RESTRICTION ENZYME ECOKI SPECIFICITY PROTEIN"/>
    <property type="match status" value="1"/>
</dbReference>
<comment type="caution">
    <text evidence="5">The sequence shown here is derived from an EMBL/GenBank/DDBJ whole genome shotgun (WGS) entry which is preliminary data.</text>
</comment>
<gene>
    <name evidence="5" type="ORF">NG821_03820</name>
</gene>
<dbReference type="EMBL" id="JAMXLY010000009">
    <property type="protein sequence ID" value="MCO6024980.1"/>
    <property type="molecule type" value="Genomic_DNA"/>
</dbReference>
<organism evidence="5 6">
    <name type="scientific">Segatella cerevisiae</name>
    <dbReference type="NCBI Taxonomy" id="2053716"/>
    <lineage>
        <taxon>Bacteria</taxon>
        <taxon>Pseudomonadati</taxon>
        <taxon>Bacteroidota</taxon>
        <taxon>Bacteroidia</taxon>
        <taxon>Bacteroidales</taxon>
        <taxon>Prevotellaceae</taxon>
        <taxon>Segatella</taxon>
    </lineage>
</organism>
<evidence type="ECO:0000256" key="1">
    <source>
        <dbReference type="ARBA" id="ARBA00010923"/>
    </source>
</evidence>
<comment type="similarity">
    <text evidence="1">Belongs to the type-I restriction system S methylase family.</text>
</comment>
<dbReference type="Gene3D" id="3.90.220.20">
    <property type="entry name" value="DNA methylase specificity domains"/>
    <property type="match status" value="2"/>
</dbReference>
<sequence length="405" mass="46348">MRRYEHYKDSGIEWIGEIPKHWDKCRFKNFLQLKTHPSNNSNKVGLENIESGTGKFLVKENNFEGNGIGFQCNDILYGKLRPYLKKVWLADTEGNAIGDFFVFSVKENAYPKFVKWLLLSDKFTNVVNGSTYGAKMPRVSSNFMLSLSYYIPPFSEQRFIADYLDKRCGLIDGMIGNLQKKIELLKELKSSIISRVVTKGLDPHVKMRDSGIEWIGKIPEHWEKCRLKNLIQLKTLPSNNSNKIGLENIESGTGKFLVKENNFEGNGIGFQCNDILYGKLRPYLKKVWLADTEGNAIGDFFVFSVKENAYPKFVKWLLLSDKFTNVVDGSTYGAKMPRVSFNFMISLYCYIPPLSEQKSIADYLDDKCEKIDSVVTKSQRKIDLLKEYKTALISEVVTGKRKVSA</sequence>
<evidence type="ECO:0000313" key="5">
    <source>
        <dbReference type="EMBL" id="MCO6024980.1"/>
    </source>
</evidence>
<dbReference type="GO" id="GO:0004519">
    <property type="term" value="F:endonuclease activity"/>
    <property type="evidence" value="ECO:0007669"/>
    <property type="project" value="UniProtKB-KW"/>
</dbReference>
<dbReference type="Pfam" id="PF01420">
    <property type="entry name" value="Methylase_S"/>
    <property type="match status" value="1"/>
</dbReference>
<evidence type="ECO:0000313" key="6">
    <source>
        <dbReference type="Proteomes" id="UP001204015"/>
    </source>
</evidence>
<evidence type="ECO:0000256" key="3">
    <source>
        <dbReference type="ARBA" id="ARBA00023125"/>
    </source>
</evidence>
<protein>
    <submittedName>
        <fullName evidence="5">Restriction endonuclease subunit S</fullName>
    </submittedName>
</protein>
<dbReference type="InterPro" id="IPR044946">
    <property type="entry name" value="Restrct_endonuc_typeI_TRD_sf"/>
</dbReference>
<keyword evidence="2" id="KW-0680">Restriction system</keyword>
<name>A0ABT1BW97_9BACT</name>
<dbReference type="InterPro" id="IPR000055">
    <property type="entry name" value="Restrct_endonuc_typeI_TRD"/>
</dbReference>
<dbReference type="PANTHER" id="PTHR43140:SF1">
    <property type="entry name" value="TYPE I RESTRICTION ENZYME ECOKI SPECIFICITY SUBUNIT"/>
    <property type="match status" value="1"/>
</dbReference>
<keyword evidence="6" id="KW-1185">Reference proteome</keyword>
<keyword evidence="3" id="KW-0238">DNA-binding</keyword>
<dbReference type="InterPro" id="IPR051212">
    <property type="entry name" value="Type-I_RE_S_subunit"/>
</dbReference>
<reference evidence="5 6" key="1">
    <citation type="submission" date="2022-06" db="EMBL/GenBank/DDBJ databases">
        <title>A taxonomic note on the genus Prevotella: Description of four novel genera and emended description of the genera Hallella and Xylanibacter.</title>
        <authorList>
            <person name="Hitch T.C.A."/>
        </authorList>
    </citation>
    <scope>NUCLEOTIDE SEQUENCE [LARGE SCALE GENOMIC DNA]</scope>
    <source>
        <strain evidence="5 6">DSM 100619</strain>
    </source>
</reference>
<evidence type="ECO:0000256" key="2">
    <source>
        <dbReference type="ARBA" id="ARBA00022747"/>
    </source>
</evidence>
<accession>A0ABT1BW97</accession>
<keyword evidence="5" id="KW-0378">Hydrolase</keyword>
<feature type="domain" description="Type I restriction modification DNA specificity" evidence="4">
    <location>
        <begin position="219"/>
        <end position="370"/>
    </location>
</feature>